<gene>
    <name evidence="2" type="ORF">MUN89_06015</name>
</gene>
<name>A0ABY4ENT3_9BACI</name>
<proteinExistence type="predicted"/>
<dbReference type="RefSeq" id="WP_244712270.1">
    <property type="nucleotide sequence ID" value="NZ_CP095073.1"/>
</dbReference>
<feature type="transmembrane region" description="Helical" evidence="1">
    <location>
        <begin position="6"/>
        <end position="21"/>
    </location>
</feature>
<evidence type="ECO:0000313" key="2">
    <source>
        <dbReference type="EMBL" id="UOQ45498.1"/>
    </source>
</evidence>
<accession>A0ABY4ENT3</accession>
<keyword evidence="1" id="KW-1133">Transmembrane helix</keyword>
<protein>
    <submittedName>
        <fullName evidence="2">Uncharacterized protein</fullName>
    </submittedName>
</protein>
<evidence type="ECO:0000256" key="1">
    <source>
        <dbReference type="SAM" id="Phobius"/>
    </source>
</evidence>
<evidence type="ECO:0000313" key="3">
    <source>
        <dbReference type="Proteomes" id="UP000831787"/>
    </source>
</evidence>
<reference evidence="2 3" key="1">
    <citation type="submission" date="2022-04" db="EMBL/GenBank/DDBJ databases">
        <title>Halobacillus sp. isolated from saltern.</title>
        <authorList>
            <person name="Won M."/>
            <person name="Lee C.-M."/>
            <person name="Woen H.-Y."/>
            <person name="Kwon S.-W."/>
        </authorList>
    </citation>
    <scope>NUCLEOTIDE SEQUENCE [LARGE SCALE GENOMIC DNA]</scope>
    <source>
        <strain evidence="2 3">SSBR10-3</strain>
    </source>
</reference>
<keyword evidence="3" id="KW-1185">Reference proteome</keyword>
<feature type="transmembrane region" description="Helical" evidence="1">
    <location>
        <begin position="33"/>
        <end position="52"/>
    </location>
</feature>
<sequence>MNLIFLGLFICGVLIVALAWYRGRGETNKRYSWLSYLSIGLPAVVIVLMYIIPKSTILFISTPIGSPIAFIVSVIALFKRREKHLLAVLGLCLSLILLGFVIIYGIFLINPYQP</sequence>
<feature type="transmembrane region" description="Helical" evidence="1">
    <location>
        <begin position="85"/>
        <end position="109"/>
    </location>
</feature>
<organism evidence="2 3">
    <name type="scientific">Halobacillus salinarum</name>
    <dbReference type="NCBI Taxonomy" id="2932257"/>
    <lineage>
        <taxon>Bacteria</taxon>
        <taxon>Bacillati</taxon>
        <taxon>Bacillota</taxon>
        <taxon>Bacilli</taxon>
        <taxon>Bacillales</taxon>
        <taxon>Bacillaceae</taxon>
        <taxon>Halobacillus</taxon>
    </lineage>
</organism>
<keyword evidence="1" id="KW-0472">Membrane</keyword>
<dbReference type="Proteomes" id="UP000831787">
    <property type="component" value="Chromosome"/>
</dbReference>
<dbReference type="EMBL" id="CP095073">
    <property type="protein sequence ID" value="UOQ45498.1"/>
    <property type="molecule type" value="Genomic_DNA"/>
</dbReference>
<keyword evidence="1" id="KW-0812">Transmembrane</keyword>
<feature type="transmembrane region" description="Helical" evidence="1">
    <location>
        <begin position="58"/>
        <end position="78"/>
    </location>
</feature>